<feature type="region of interest" description="Disordered" evidence="1">
    <location>
        <begin position="25"/>
        <end position="66"/>
    </location>
</feature>
<dbReference type="AlphaFoldDB" id="A0A4R4DTA4"/>
<sequence length="123" mass="12189">MRLRGGVRRAVMALLALALLALPGGPMRGPAEAAPRPEAVLHAPCHDGAEADRQDGHGQPAGPHPGLPGPACCLAGPCTGLQGAPPPALALPLPLPVATPEAMPPPGRPGLAVPPARKPPRAA</sequence>
<feature type="chain" id="PRO_5020680430" description="DUF2946 domain-containing protein" evidence="2">
    <location>
        <begin position="34"/>
        <end position="123"/>
    </location>
</feature>
<keyword evidence="4" id="KW-1185">Reference proteome</keyword>
<reference evidence="3 4" key="1">
    <citation type="submission" date="2019-03" db="EMBL/GenBank/DDBJ databases">
        <title>Paracraurococcus aquatilis NE82 genome sequence.</title>
        <authorList>
            <person name="Zhao Y."/>
            <person name="Du Z."/>
        </authorList>
    </citation>
    <scope>NUCLEOTIDE SEQUENCE [LARGE SCALE GENOMIC DNA]</scope>
    <source>
        <strain evidence="3 4">NE82</strain>
    </source>
</reference>
<proteinExistence type="predicted"/>
<gene>
    <name evidence="3" type="ORF">EXY23_08525</name>
</gene>
<evidence type="ECO:0000313" key="4">
    <source>
        <dbReference type="Proteomes" id="UP000295023"/>
    </source>
</evidence>
<feature type="signal peptide" evidence="2">
    <location>
        <begin position="1"/>
        <end position="33"/>
    </location>
</feature>
<evidence type="ECO:0008006" key="5">
    <source>
        <dbReference type="Google" id="ProtNLM"/>
    </source>
</evidence>
<organism evidence="3 4">
    <name type="scientific">Roseicella aquatilis</name>
    <dbReference type="NCBI Taxonomy" id="2527868"/>
    <lineage>
        <taxon>Bacteria</taxon>
        <taxon>Pseudomonadati</taxon>
        <taxon>Pseudomonadota</taxon>
        <taxon>Alphaproteobacteria</taxon>
        <taxon>Acetobacterales</taxon>
        <taxon>Roseomonadaceae</taxon>
        <taxon>Roseicella</taxon>
    </lineage>
</organism>
<name>A0A4R4DTA4_9PROT</name>
<feature type="compositionally biased region" description="Basic and acidic residues" evidence="1">
    <location>
        <begin position="44"/>
        <end position="56"/>
    </location>
</feature>
<evidence type="ECO:0000256" key="2">
    <source>
        <dbReference type="SAM" id="SignalP"/>
    </source>
</evidence>
<accession>A0A4R4DTA4</accession>
<dbReference type="Proteomes" id="UP000295023">
    <property type="component" value="Unassembled WGS sequence"/>
</dbReference>
<dbReference type="EMBL" id="SKBM01000006">
    <property type="protein sequence ID" value="TCZ64006.1"/>
    <property type="molecule type" value="Genomic_DNA"/>
</dbReference>
<protein>
    <recommendedName>
        <fullName evidence="5">DUF2946 domain-containing protein</fullName>
    </recommendedName>
</protein>
<dbReference type="RefSeq" id="WP_132287005.1">
    <property type="nucleotide sequence ID" value="NZ_SKBM01000006.1"/>
</dbReference>
<evidence type="ECO:0000256" key="1">
    <source>
        <dbReference type="SAM" id="MobiDB-lite"/>
    </source>
</evidence>
<feature type="region of interest" description="Disordered" evidence="1">
    <location>
        <begin position="99"/>
        <end position="123"/>
    </location>
</feature>
<feature type="compositionally biased region" description="Low complexity" evidence="1">
    <location>
        <begin position="25"/>
        <end position="38"/>
    </location>
</feature>
<comment type="caution">
    <text evidence="3">The sequence shown here is derived from an EMBL/GenBank/DDBJ whole genome shotgun (WGS) entry which is preliminary data.</text>
</comment>
<evidence type="ECO:0000313" key="3">
    <source>
        <dbReference type="EMBL" id="TCZ64006.1"/>
    </source>
</evidence>
<feature type="compositionally biased region" description="Pro residues" evidence="1">
    <location>
        <begin position="99"/>
        <end position="108"/>
    </location>
</feature>
<keyword evidence="2" id="KW-0732">Signal</keyword>